<evidence type="ECO:0000313" key="9">
    <source>
        <dbReference type="EMBL" id="WRT70883.1"/>
    </source>
</evidence>
<dbReference type="Gene3D" id="3.40.50.410">
    <property type="entry name" value="von Willebrand factor, type A domain"/>
    <property type="match status" value="1"/>
</dbReference>
<name>A0ABZ1D9X0_9TREE</name>
<feature type="compositionally biased region" description="Low complexity" evidence="4">
    <location>
        <begin position="97"/>
        <end position="125"/>
    </location>
</feature>
<dbReference type="InterPro" id="IPR050550">
    <property type="entry name" value="SEC23_SEC24_subfamily"/>
</dbReference>
<dbReference type="GeneID" id="87960012"/>
<dbReference type="PANTHER" id="PTHR13803:SF4">
    <property type="entry name" value="SECRETORY 24CD, ISOFORM C"/>
    <property type="match status" value="1"/>
</dbReference>
<dbReference type="Gene3D" id="3.40.20.10">
    <property type="entry name" value="Severin"/>
    <property type="match status" value="1"/>
</dbReference>
<feature type="region of interest" description="Disordered" evidence="4">
    <location>
        <begin position="368"/>
        <end position="398"/>
    </location>
</feature>
<dbReference type="InterPro" id="IPR006895">
    <property type="entry name" value="Znf_Sec23_Sec24"/>
</dbReference>
<keyword evidence="10" id="KW-1185">Reference proteome</keyword>
<dbReference type="Proteomes" id="UP001329825">
    <property type="component" value="Chromosome 11"/>
</dbReference>
<protein>
    <recommendedName>
        <fullName evidence="11">Protein transporter SEC24</fullName>
    </recommendedName>
</protein>
<accession>A0ABZ1D9X0</accession>
<evidence type="ECO:0000256" key="4">
    <source>
        <dbReference type="SAM" id="MobiDB-lite"/>
    </source>
</evidence>
<dbReference type="SUPFAM" id="SSF81811">
    <property type="entry name" value="Helical domain of Sec23/24"/>
    <property type="match status" value="1"/>
</dbReference>
<dbReference type="InterPro" id="IPR006900">
    <property type="entry name" value="Sec23/24_helical_dom"/>
</dbReference>
<feature type="domain" description="Zinc finger Sec23/Sec24-type" evidence="5">
    <location>
        <begin position="256"/>
        <end position="294"/>
    </location>
</feature>
<dbReference type="InterPro" id="IPR036175">
    <property type="entry name" value="Sec23/24_helical_dom_sf"/>
</dbReference>
<feature type="domain" description="Sec23/Sec24 trunk" evidence="6">
    <location>
        <begin position="407"/>
        <end position="658"/>
    </location>
</feature>
<dbReference type="Pfam" id="PF04810">
    <property type="entry name" value="zf-Sec23_Sec24"/>
    <property type="match status" value="1"/>
</dbReference>
<dbReference type="InterPro" id="IPR006896">
    <property type="entry name" value="Sec23/24_trunk_dom"/>
</dbReference>
<dbReference type="Gene3D" id="1.20.120.730">
    <property type="entry name" value="Sec23/Sec24 helical domain"/>
    <property type="match status" value="1"/>
</dbReference>
<sequence>MPPRSRYAVDPSLTAQSQHQDQTQGQGYDQQQWQQSTSSQPDHYQHQHQHQQQQQSSQQHGYGQHSQGYDPNYVPQLHQVSDKPNPIPTGDYAPVPSTSTHSYQHNHQQQQQQPQQQQQYQQYQTPQPPQNHIPPPPHSSGPALTGPRVRIDPSQVPNPVEAQELDQNLYDDEDFLSCQTRGLVPLVGTDYRGIDQGNSLPRHLRATLPVIPSNSQLLDTTALPFGLIVQPFAPLRYDENPIPTVSNWVSEEEDGPPRCEKCRGYINPWCRFVDGGRKWMCNLCAGSNNVSPTYFCHLAPTGQRLDHSERPELQFGTVDYPVGRSYWALQPPPTGSLMDVAVDAGNSATDAISSTASDLLGGLQASLGGQNDALNRGPSPAPNYREKEKERKKEAAKYRRPNGMGRVFIIDISAPSADRGIVREVCEGIRKSLYGSGTIPKDTSNQDSQEAEEEEEIIIGKGERIAIVSCAETVGFWNLSSNLSAPSQLIVSDLEDMFIPFTSGFLVDPIESRTQIEALLNLLPSMAERGVEGNRVAAGSAVKGALAGLRMQGGQINLFLSGLLTHGAGSLLPREDPTIYNTDKEKTLFSPAISFWRELSEELAESGVGVNMFMFPEVYCDVASVGIISSTTGGEIFFHPKFQPVRDRILLQSEIKNVITRETVYNATTRIRCSNGLRISDHLGNFYQRSLTDLEFGNIDSTKSFVAVLKHETRLDDRNPAFIQVATLYTSSQGERRVRVLNMNFSVTGLIGNVFKFADQEAGVSVLLKGAVSQMPTRNLRDIKKALTERCNRVLLMYRKHCAPAVQQGQLILPEGFKLLPLYTLCMLKSKPLKGGNVTSDVRVHYMRQFKSLSATRTVNLLYPRLLAIHDLADNIGFPDERGKLKLPTFMRASYGWMVAEGAYILSNGEVAMIWFGAAVNPQIIDDLYGVDNLQDLDVRMTRLPKLPTLLSTQIRNIITHLERVIDHELPVIIVRQNMDGMEIEFANQLVEDSNNDALSYTDYLMIAHKSITNELSGNGGKSDSWKPW</sequence>
<keyword evidence="2" id="KW-0813">Transport</keyword>
<feature type="compositionally biased region" description="Pro residues" evidence="4">
    <location>
        <begin position="126"/>
        <end position="139"/>
    </location>
</feature>
<evidence type="ECO:0000256" key="2">
    <source>
        <dbReference type="ARBA" id="ARBA00022448"/>
    </source>
</evidence>
<feature type="domain" description="Sec23/Sec24 helical" evidence="7">
    <location>
        <begin position="759"/>
        <end position="858"/>
    </location>
</feature>
<dbReference type="InterPro" id="IPR036180">
    <property type="entry name" value="Gelsolin-like_dom_sf"/>
</dbReference>
<dbReference type="InterPro" id="IPR036174">
    <property type="entry name" value="Znf_Sec23_Sec24_sf"/>
</dbReference>
<feature type="compositionally biased region" description="Low complexity" evidence="4">
    <location>
        <begin position="50"/>
        <end position="69"/>
    </location>
</feature>
<dbReference type="SUPFAM" id="SSF81995">
    <property type="entry name" value="beta-sandwich domain of Sec23/24"/>
    <property type="match status" value="1"/>
</dbReference>
<evidence type="ECO:0000256" key="3">
    <source>
        <dbReference type="ARBA" id="ARBA00022927"/>
    </source>
</evidence>
<evidence type="ECO:0000259" key="5">
    <source>
        <dbReference type="Pfam" id="PF04810"/>
    </source>
</evidence>
<dbReference type="Gene3D" id="2.30.30.380">
    <property type="entry name" value="Zn-finger domain of Sec23/24"/>
    <property type="match status" value="1"/>
</dbReference>
<feature type="domain" description="Sec23/Sec24 beta-sandwich" evidence="8">
    <location>
        <begin position="665"/>
        <end position="748"/>
    </location>
</feature>
<evidence type="ECO:0000313" key="10">
    <source>
        <dbReference type="Proteomes" id="UP001329825"/>
    </source>
</evidence>
<reference evidence="9 10" key="1">
    <citation type="submission" date="2024-01" db="EMBL/GenBank/DDBJ databases">
        <title>Comparative genomics of Cryptococcus and Kwoniella reveals pathogenesis evolution and contrasting modes of karyotype evolution via chromosome fusion or intercentromeric recombination.</title>
        <authorList>
            <person name="Coelho M.A."/>
            <person name="David-Palma M."/>
            <person name="Shea T."/>
            <person name="Bowers K."/>
            <person name="McGinley-Smith S."/>
            <person name="Mohammad A.W."/>
            <person name="Gnirke A."/>
            <person name="Yurkov A.M."/>
            <person name="Nowrousian M."/>
            <person name="Sun S."/>
            <person name="Cuomo C.A."/>
            <person name="Heitman J."/>
        </authorList>
    </citation>
    <scope>NUCLEOTIDE SEQUENCE [LARGE SCALE GENOMIC DNA]</scope>
    <source>
        <strain evidence="9">CBS 11374</strain>
    </source>
</reference>
<dbReference type="Pfam" id="PF04811">
    <property type="entry name" value="Sec23_trunk"/>
    <property type="match status" value="1"/>
</dbReference>
<keyword evidence="3" id="KW-0653">Protein transport</keyword>
<dbReference type="SUPFAM" id="SSF82754">
    <property type="entry name" value="C-terminal, gelsolin-like domain of Sec23/24"/>
    <property type="match status" value="1"/>
</dbReference>
<feature type="compositionally biased region" description="Basic and acidic residues" evidence="4">
    <location>
        <begin position="384"/>
        <end position="397"/>
    </location>
</feature>
<evidence type="ECO:0008006" key="11">
    <source>
        <dbReference type="Google" id="ProtNLM"/>
    </source>
</evidence>
<dbReference type="EMBL" id="CP141891">
    <property type="protein sequence ID" value="WRT70883.1"/>
    <property type="molecule type" value="Genomic_DNA"/>
</dbReference>
<dbReference type="Pfam" id="PF04815">
    <property type="entry name" value="Sec23_helical"/>
    <property type="match status" value="1"/>
</dbReference>
<dbReference type="Pfam" id="PF08033">
    <property type="entry name" value="Sec23_BS"/>
    <property type="match status" value="1"/>
</dbReference>
<feature type="region of interest" description="Disordered" evidence="4">
    <location>
        <begin position="1"/>
        <end position="155"/>
    </location>
</feature>
<feature type="compositionally biased region" description="Low complexity" evidence="4">
    <location>
        <begin position="16"/>
        <end position="40"/>
    </location>
</feature>
<dbReference type="InterPro" id="IPR029006">
    <property type="entry name" value="ADF-H/Gelsolin-like_dom_sf"/>
</dbReference>
<dbReference type="SUPFAM" id="SSF53300">
    <property type="entry name" value="vWA-like"/>
    <property type="match status" value="1"/>
</dbReference>
<dbReference type="RefSeq" id="XP_062795622.1">
    <property type="nucleotide sequence ID" value="XM_062939571.1"/>
</dbReference>
<dbReference type="InterPro" id="IPR012990">
    <property type="entry name" value="Beta-sandwich_Sec23_24"/>
</dbReference>
<evidence type="ECO:0000259" key="8">
    <source>
        <dbReference type="Pfam" id="PF08033"/>
    </source>
</evidence>
<evidence type="ECO:0000259" key="7">
    <source>
        <dbReference type="Pfam" id="PF04815"/>
    </source>
</evidence>
<proteinExistence type="inferred from homology"/>
<dbReference type="SUPFAM" id="SSF82919">
    <property type="entry name" value="Zn-finger domain of Sec23/24"/>
    <property type="match status" value="1"/>
</dbReference>
<comment type="similarity">
    <text evidence="1">Belongs to the SEC23/SEC24 family. SEC24 subfamily.</text>
</comment>
<evidence type="ECO:0000259" key="6">
    <source>
        <dbReference type="Pfam" id="PF04811"/>
    </source>
</evidence>
<evidence type="ECO:0000256" key="1">
    <source>
        <dbReference type="ARBA" id="ARBA00008334"/>
    </source>
</evidence>
<dbReference type="Gene3D" id="2.60.40.1670">
    <property type="entry name" value="beta-sandwich domain of Sec23/24"/>
    <property type="match status" value="1"/>
</dbReference>
<dbReference type="PANTHER" id="PTHR13803">
    <property type="entry name" value="SEC24-RELATED PROTEIN"/>
    <property type="match status" value="1"/>
</dbReference>
<dbReference type="InterPro" id="IPR036465">
    <property type="entry name" value="vWFA_dom_sf"/>
</dbReference>
<gene>
    <name evidence="9" type="ORF">IL334_007882</name>
</gene>
<organism evidence="9 10">
    <name type="scientific">Kwoniella shivajii</name>
    <dbReference type="NCBI Taxonomy" id="564305"/>
    <lineage>
        <taxon>Eukaryota</taxon>
        <taxon>Fungi</taxon>
        <taxon>Dikarya</taxon>
        <taxon>Basidiomycota</taxon>
        <taxon>Agaricomycotina</taxon>
        <taxon>Tremellomycetes</taxon>
        <taxon>Tremellales</taxon>
        <taxon>Cryptococcaceae</taxon>
        <taxon>Kwoniella</taxon>
    </lineage>
</organism>